<organism evidence="1 2">
    <name type="scientific">Jimgerdemannia flammicorona</name>
    <dbReference type="NCBI Taxonomy" id="994334"/>
    <lineage>
        <taxon>Eukaryota</taxon>
        <taxon>Fungi</taxon>
        <taxon>Fungi incertae sedis</taxon>
        <taxon>Mucoromycota</taxon>
        <taxon>Mucoromycotina</taxon>
        <taxon>Endogonomycetes</taxon>
        <taxon>Endogonales</taxon>
        <taxon>Endogonaceae</taxon>
        <taxon>Jimgerdemannia</taxon>
    </lineage>
</organism>
<keyword evidence="2" id="KW-1185">Reference proteome</keyword>
<proteinExistence type="predicted"/>
<dbReference type="AlphaFoldDB" id="A0A433DG45"/>
<dbReference type="Proteomes" id="UP000268093">
    <property type="component" value="Unassembled WGS sequence"/>
</dbReference>
<accession>A0A433DG45</accession>
<gene>
    <name evidence="1" type="ORF">BC936DRAFT_141453</name>
</gene>
<reference evidence="1 2" key="1">
    <citation type="journal article" date="2018" name="New Phytol.">
        <title>Phylogenomics of Endogonaceae and evolution of mycorrhizas within Mucoromycota.</title>
        <authorList>
            <person name="Chang Y."/>
            <person name="Desiro A."/>
            <person name="Na H."/>
            <person name="Sandor L."/>
            <person name="Lipzen A."/>
            <person name="Clum A."/>
            <person name="Barry K."/>
            <person name="Grigoriev I.V."/>
            <person name="Martin F.M."/>
            <person name="Stajich J.E."/>
            <person name="Smith M.E."/>
            <person name="Bonito G."/>
            <person name="Spatafora J.W."/>
        </authorList>
    </citation>
    <scope>NUCLEOTIDE SEQUENCE [LARGE SCALE GENOMIC DNA]</scope>
    <source>
        <strain evidence="1 2">GMNB39</strain>
    </source>
</reference>
<protein>
    <submittedName>
        <fullName evidence="1">Uncharacterized protein</fullName>
    </submittedName>
</protein>
<dbReference type="EMBL" id="RBNI01001968">
    <property type="protein sequence ID" value="RUP49796.1"/>
    <property type="molecule type" value="Genomic_DNA"/>
</dbReference>
<evidence type="ECO:0000313" key="1">
    <source>
        <dbReference type="EMBL" id="RUP49796.1"/>
    </source>
</evidence>
<sequence>MIWLHAFGAHPRQTTTTTTVRLGESGTCVSLRGREKGCWIRASVFYMWDILAYLFMFDCALPMQAYKEEAIGKKLE</sequence>
<comment type="caution">
    <text evidence="1">The sequence shown here is derived from an EMBL/GenBank/DDBJ whole genome shotgun (WGS) entry which is preliminary data.</text>
</comment>
<name>A0A433DG45_9FUNG</name>
<evidence type="ECO:0000313" key="2">
    <source>
        <dbReference type="Proteomes" id="UP000268093"/>
    </source>
</evidence>